<evidence type="ECO:0000313" key="2">
    <source>
        <dbReference type="Proteomes" id="UP001372834"/>
    </source>
</evidence>
<evidence type="ECO:0000313" key="1">
    <source>
        <dbReference type="EMBL" id="KAK6632899.1"/>
    </source>
</evidence>
<sequence>MCPVPGILRESVTASLGQSNWNMSVGGVNNALSGGPLALPPLHSENVVAPNLTQSSKRAKGLIFKKNRRLTSCGPSLRDGITSNDLWITLETDSPKDHRRIDLPTDRQLLSLLSNVFSSFTLSLPKQLLALSMVYGML</sequence>
<protein>
    <submittedName>
        <fullName evidence="1">Uncharacterized protein</fullName>
    </submittedName>
</protein>
<comment type="caution">
    <text evidence="1">The sequence shown here is derived from an EMBL/GenBank/DDBJ whole genome shotgun (WGS) entry which is preliminary data.</text>
</comment>
<reference evidence="1 2" key="1">
    <citation type="submission" date="2023-10" db="EMBL/GenBank/DDBJ databases">
        <title>Genomes of two closely related lineages of the louse Polyplax serrata with different host specificities.</title>
        <authorList>
            <person name="Martinu J."/>
            <person name="Tarabai H."/>
            <person name="Stefka J."/>
            <person name="Hypsa V."/>
        </authorList>
    </citation>
    <scope>NUCLEOTIDE SEQUENCE [LARGE SCALE GENOMIC DNA]</scope>
    <source>
        <strain evidence="1">HR10_N</strain>
    </source>
</reference>
<organism evidence="1 2">
    <name type="scientific">Polyplax serrata</name>
    <name type="common">Common mouse louse</name>
    <dbReference type="NCBI Taxonomy" id="468196"/>
    <lineage>
        <taxon>Eukaryota</taxon>
        <taxon>Metazoa</taxon>
        <taxon>Ecdysozoa</taxon>
        <taxon>Arthropoda</taxon>
        <taxon>Hexapoda</taxon>
        <taxon>Insecta</taxon>
        <taxon>Pterygota</taxon>
        <taxon>Neoptera</taxon>
        <taxon>Paraneoptera</taxon>
        <taxon>Psocodea</taxon>
        <taxon>Troctomorpha</taxon>
        <taxon>Phthiraptera</taxon>
        <taxon>Anoplura</taxon>
        <taxon>Polyplacidae</taxon>
        <taxon>Polyplax</taxon>
    </lineage>
</organism>
<accession>A0AAN8PSS8</accession>
<proteinExistence type="predicted"/>
<dbReference type="Proteomes" id="UP001372834">
    <property type="component" value="Unassembled WGS sequence"/>
</dbReference>
<name>A0AAN8PSS8_POLSC</name>
<dbReference type="AlphaFoldDB" id="A0AAN8PSS8"/>
<dbReference type="EMBL" id="JAWJWE010000006">
    <property type="protein sequence ID" value="KAK6632899.1"/>
    <property type="molecule type" value="Genomic_DNA"/>
</dbReference>
<gene>
    <name evidence="1" type="ORF">RUM43_012642</name>
</gene>